<feature type="region of interest" description="Disordered" evidence="1">
    <location>
        <begin position="320"/>
        <end position="446"/>
    </location>
</feature>
<keyword evidence="2" id="KW-0472">Membrane</keyword>
<reference evidence="5" key="1">
    <citation type="submission" date="2022-12" db="EMBL/GenBank/DDBJ databases">
        <authorList>
            <person name="Webb A."/>
        </authorList>
    </citation>
    <scope>NUCLEOTIDE SEQUENCE</scope>
    <source>
        <strain evidence="5">Pd1</strain>
    </source>
</reference>
<feature type="compositionally biased region" description="Polar residues" evidence="1">
    <location>
        <begin position="372"/>
        <end position="385"/>
    </location>
</feature>
<sequence>MKVSTNLVVAAVLVALRTSADSTTESTAAFSLEPSDSDTEELSLVPSSSKEDTLSDSKTDLNAETESADTKDPTSEQSEEDSLTPLYDFSTTSCSSDSEQTTSGGSFTDEEKAIWVERHNFFRSAALPWAAGNMKRMNWDDELVKEAASAAESCAAETTTGLNVFKATSADPSLVIDEALNDWVVKPALSDIGSVVPPAEEGDPVGAGLYSSYTQVIWASTTKVGCAIAGCFGGSMVVCKYSPAGNDGKSAWYIHAAQAKLCSTGTTDVLGLCAVKGDPANELIAPIPEGKSSLEVYSTFIDDIKATILKAAKERDVPGADPLTVITSDGSVSESTKETSVFDTEASPDLTTDLTTAEEIEATSEGKDVNSKDLSTLDLSATTESLPKEGKSFDMSEELSVGSETSPTSFSEGEYPGTVKPSSKNGGDYETTKPSAELGDETEHESNELTSPAVLGLKATAMASTQSALIASNGGGTSPAAIAGMIVAGVVAIAVVAVFVSYRKNQKRQRGIMYDGGIEII</sequence>
<comment type="caution">
    <text evidence="5">The sequence shown here is derived from an EMBL/GenBank/DDBJ whole genome shotgun (WGS) entry which is preliminary data.</text>
</comment>
<name>A0AAV0TBQ9_9STRA</name>
<feature type="region of interest" description="Disordered" evidence="1">
    <location>
        <begin position="23"/>
        <end position="108"/>
    </location>
</feature>
<dbReference type="Pfam" id="PF00188">
    <property type="entry name" value="CAP"/>
    <property type="match status" value="1"/>
</dbReference>
<keyword evidence="3" id="KW-0732">Signal</keyword>
<dbReference type="SMART" id="SM00198">
    <property type="entry name" value="SCP"/>
    <property type="match status" value="1"/>
</dbReference>
<feature type="compositionally biased region" description="Polar residues" evidence="1">
    <location>
        <begin position="402"/>
        <end position="411"/>
    </location>
</feature>
<feature type="compositionally biased region" description="Polar residues" evidence="1">
    <location>
        <begin position="325"/>
        <end position="342"/>
    </location>
</feature>
<keyword evidence="2" id="KW-1133">Transmembrane helix</keyword>
<dbReference type="InterPro" id="IPR035940">
    <property type="entry name" value="CAP_sf"/>
</dbReference>
<feature type="compositionally biased region" description="Polar residues" evidence="1">
    <location>
        <begin position="89"/>
        <end position="106"/>
    </location>
</feature>
<evidence type="ECO:0000256" key="2">
    <source>
        <dbReference type="SAM" id="Phobius"/>
    </source>
</evidence>
<accession>A0AAV0TBQ9</accession>
<dbReference type="Proteomes" id="UP001162029">
    <property type="component" value="Unassembled WGS sequence"/>
</dbReference>
<dbReference type="Gene3D" id="3.40.33.10">
    <property type="entry name" value="CAP"/>
    <property type="match status" value="1"/>
</dbReference>
<gene>
    <name evidence="5" type="ORF">PDE001_LOCUS1891</name>
</gene>
<evidence type="ECO:0000256" key="3">
    <source>
        <dbReference type="SAM" id="SignalP"/>
    </source>
</evidence>
<evidence type="ECO:0000313" key="5">
    <source>
        <dbReference type="EMBL" id="CAI5718581.1"/>
    </source>
</evidence>
<evidence type="ECO:0000313" key="6">
    <source>
        <dbReference type="Proteomes" id="UP001162029"/>
    </source>
</evidence>
<organism evidence="5 6">
    <name type="scientific">Peronospora destructor</name>
    <dbReference type="NCBI Taxonomy" id="86335"/>
    <lineage>
        <taxon>Eukaryota</taxon>
        <taxon>Sar</taxon>
        <taxon>Stramenopiles</taxon>
        <taxon>Oomycota</taxon>
        <taxon>Peronosporomycetes</taxon>
        <taxon>Peronosporales</taxon>
        <taxon>Peronosporaceae</taxon>
        <taxon>Peronospora</taxon>
    </lineage>
</organism>
<dbReference type="EMBL" id="CANTFM010000333">
    <property type="protein sequence ID" value="CAI5718581.1"/>
    <property type="molecule type" value="Genomic_DNA"/>
</dbReference>
<feature type="transmembrane region" description="Helical" evidence="2">
    <location>
        <begin position="480"/>
        <end position="502"/>
    </location>
</feature>
<evidence type="ECO:0000259" key="4">
    <source>
        <dbReference type="SMART" id="SM00198"/>
    </source>
</evidence>
<keyword evidence="6" id="KW-1185">Reference proteome</keyword>
<dbReference type="FunFam" id="3.40.33.10:FF:000053">
    <property type="entry name" value="Uncharacterized protein"/>
    <property type="match status" value="1"/>
</dbReference>
<keyword evidence="2" id="KW-0812">Transmembrane</keyword>
<dbReference type="InterPro" id="IPR001283">
    <property type="entry name" value="CRISP-related"/>
</dbReference>
<dbReference type="PRINTS" id="PR00837">
    <property type="entry name" value="V5TPXLIKE"/>
</dbReference>
<evidence type="ECO:0000256" key="1">
    <source>
        <dbReference type="SAM" id="MobiDB-lite"/>
    </source>
</evidence>
<dbReference type="PANTHER" id="PTHR10334">
    <property type="entry name" value="CYSTEINE-RICH SECRETORY PROTEIN-RELATED"/>
    <property type="match status" value="1"/>
</dbReference>
<dbReference type="InterPro" id="IPR014044">
    <property type="entry name" value="CAP_dom"/>
</dbReference>
<feature type="domain" description="SCP" evidence="4">
    <location>
        <begin position="110"/>
        <end position="249"/>
    </location>
</feature>
<dbReference type="SUPFAM" id="SSF55797">
    <property type="entry name" value="PR-1-like"/>
    <property type="match status" value="1"/>
</dbReference>
<protein>
    <recommendedName>
        <fullName evidence="4">SCP domain-containing protein</fullName>
    </recommendedName>
</protein>
<dbReference type="AlphaFoldDB" id="A0AAV0TBQ9"/>
<feature type="chain" id="PRO_5043931224" description="SCP domain-containing protein" evidence="3">
    <location>
        <begin position="23"/>
        <end position="521"/>
    </location>
</feature>
<feature type="signal peptide" evidence="3">
    <location>
        <begin position="1"/>
        <end position="22"/>
    </location>
</feature>
<feature type="compositionally biased region" description="Basic and acidic residues" evidence="1">
    <location>
        <begin position="49"/>
        <end position="61"/>
    </location>
</feature>
<dbReference type="CDD" id="cd05380">
    <property type="entry name" value="CAP_euk"/>
    <property type="match status" value="1"/>
</dbReference>
<proteinExistence type="predicted"/>